<dbReference type="GO" id="GO:0016853">
    <property type="term" value="F:isomerase activity"/>
    <property type="evidence" value="ECO:0007669"/>
    <property type="project" value="UniProtKB-KW"/>
</dbReference>
<evidence type="ECO:0000313" key="6">
    <source>
        <dbReference type="EMBL" id="SNV33850.1"/>
    </source>
</evidence>
<dbReference type="eggNOG" id="COG4948">
    <property type="taxonomic scope" value="Bacteria"/>
</dbReference>
<comment type="pathway">
    <text evidence="4">Quinol/quinone metabolism; menaquinone biosynthesis.</text>
</comment>
<dbReference type="SFLD" id="SFLDF00009">
    <property type="entry name" value="o-succinylbenzoate_synthase"/>
    <property type="match status" value="1"/>
</dbReference>
<dbReference type="PANTHER" id="PTHR48073:SF2">
    <property type="entry name" value="O-SUCCINYLBENZOATE SYNTHASE"/>
    <property type="match status" value="1"/>
</dbReference>
<feature type="active site" description="Proton donor" evidence="4">
    <location>
        <position position="116"/>
    </location>
</feature>
<comment type="pathway">
    <text evidence="4">Quinol/quinone metabolism; 1,4-dihydroxy-2-naphthoate biosynthesis; 1,4-dihydroxy-2-naphthoate from chorismate: step 4/7.</text>
</comment>
<protein>
    <recommendedName>
        <fullName evidence="4">o-succinylbenzoate synthase</fullName>
        <shortName evidence="4">OSB synthase</shortName>
        <shortName evidence="4">OSBS</shortName>
        <ecNumber evidence="4">4.2.1.113</ecNumber>
    </recommendedName>
    <alternativeName>
        <fullName evidence="4">4-(2'-carboxyphenyl)-4-oxybutyric acid synthase</fullName>
    </alternativeName>
    <alternativeName>
        <fullName evidence="4">o-succinylbenzoic acid synthase</fullName>
    </alternativeName>
</protein>
<dbReference type="SFLD" id="SFLDS00001">
    <property type="entry name" value="Enolase"/>
    <property type="match status" value="1"/>
</dbReference>
<dbReference type="SMART" id="SM00922">
    <property type="entry name" value="MR_MLE"/>
    <property type="match status" value="1"/>
</dbReference>
<dbReference type="EC" id="4.2.1.113" evidence="4"/>
<keyword evidence="3 4" id="KW-0456">Lyase</keyword>
<dbReference type="GO" id="GO:0000287">
    <property type="term" value="F:magnesium ion binding"/>
    <property type="evidence" value="ECO:0007669"/>
    <property type="project" value="UniProtKB-UniRule"/>
</dbReference>
<dbReference type="InterPro" id="IPR036849">
    <property type="entry name" value="Enolase-like_C_sf"/>
</dbReference>
<dbReference type="PANTHER" id="PTHR48073">
    <property type="entry name" value="O-SUCCINYLBENZOATE SYNTHASE-RELATED"/>
    <property type="match status" value="1"/>
</dbReference>
<dbReference type="NCBIfam" id="NF002782">
    <property type="entry name" value="PRK02901.1"/>
    <property type="match status" value="1"/>
</dbReference>
<dbReference type="Gene3D" id="3.20.20.120">
    <property type="entry name" value="Enolase-like C-terminal domain"/>
    <property type="match status" value="1"/>
</dbReference>
<dbReference type="GO" id="GO:0009234">
    <property type="term" value="P:menaquinone biosynthetic process"/>
    <property type="evidence" value="ECO:0007669"/>
    <property type="project" value="UniProtKB-UniRule"/>
</dbReference>
<organism evidence="6 7">
    <name type="scientific">Cutibacterium granulosum</name>
    <dbReference type="NCBI Taxonomy" id="33011"/>
    <lineage>
        <taxon>Bacteria</taxon>
        <taxon>Bacillati</taxon>
        <taxon>Actinomycetota</taxon>
        <taxon>Actinomycetes</taxon>
        <taxon>Propionibacteriales</taxon>
        <taxon>Propionibacteriaceae</taxon>
        <taxon>Cutibacterium</taxon>
    </lineage>
</organism>
<evidence type="ECO:0000256" key="1">
    <source>
        <dbReference type="ARBA" id="ARBA00022723"/>
    </source>
</evidence>
<dbReference type="UniPathway" id="UPA00079"/>
<evidence type="ECO:0000256" key="4">
    <source>
        <dbReference type="HAMAP-Rule" id="MF_00470"/>
    </source>
</evidence>
<dbReference type="Proteomes" id="UP000215332">
    <property type="component" value="Chromosome 1"/>
</dbReference>
<name>A0A239WIB3_9ACTN</name>
<keyword evidence="2 4" id="KW-0460">Magnesium</keyword>
<comment type="similarity">
    <text evidence="4">Belongs to the mandelate racemase/muconate lactonizing enzyme family. MenC type 1 subfamily.</text>
</comment>
<comment type="function">
    <text evidence="4">Converts 2-succinyl-6-hydroxy-2,4-cyclohexadiene-1-carboxylate (SHCHC) to 2-succinylbenzoate (OSB).</text>
</comment>
<feature type="binding site" evidence="4">
    <location>
        <position position="174"/>
    </location>
    <ligand>
        <name>Mg(2+)</name>
        <dbReference type="ChEBI" id="CHEBI:18420"/>
    </ligand>
</feature>
<dbReference type="GO" id="GO:0043748">
    <property type="term" value="F:O-succinylbenzoate synthase activity"/>
    <property type="evidence" value="ECO:0007669"/>
    <property type="project" value="UniProtKB-EC"/>
</dbReference>
<feature type="active site" description="Proton acceptor" evidence="4">
    <location>
        <position position="221"/>
    </location>
</feature>
<dbReference type="EMBL" id="LT906441">
    <property type="protein sequence ID" value="SNV33850.1"/>
    <property type="molecule type" value="Genomic_DNA"/>
</dbReference>
<sequence length="364" mass="38978">MTLQLYHLPVPGWLADRGIDELGVWSVPLTMRFRRILVREGMVLHGPAGWGEWSPFWDYDAQESSTWLRAGVEAATVPMPPPRREKVGVNVTVPVTSPQRAWQIVTDSGCLTAKVKVADPGTSLAEDCARLEAVRDAIGSGRIRVDANASWDVEQARRAIDELERAAGGLEYVEQPCPSVPELAQVRRTAEVPIAADESVRRAEDPLAVARAQAADILIVKVQPLGGVRRATRIVEQAGLPAVVSSALDTSIGIGMATQLAGQMERLDHACGLGTVRLFDGDLATPSLLPHNGTLPVGHAEVSPAAWTDGPEVRTDDMYADDAHGASGCVDSAGTGNAGADLRRRWTQRLDATIAVLRSESGRS</sequence>
<feature type="binding site" evidence="4">
    <location>
        <position position="146"/>
    </location>
    <ligand>
        <name>Mg(2+)</name>
        <dbReference type="ChEBI" id="CHEBI:18420"/>
    </ligand>
</feature>
<evidence type="ECO:0000256" key="3">
    <source>
        <dbReference type="ARBA" id="ARBA00023239"/>
    </source>
</evidence>
<accession>A0A239WIB3</accession>
<evidence type="ECO:0000256" key="2">
    <source>
        <dbReference type="ARBA" id="ARBA00022842"/>
    </source>
</evidence>
<dbReference type="AlphaFoldDB" id="A0A239WIB3"/>
<dbReference type="Pfam" id="PF13378">
    <property type="entry name" value="MR_MLE_C"/>
    <property type="match status" value="1"/>
</dbReference>
<dbReference type="InterPro" id="IPR010196">
    <property type="entry name" value="OSB_synthase_MenC1"/>
</dbReference>
<dbReference type="KEGG" id="cgrn:4412665_01022"/>
<dbReference type="InterPro" id="IPR029065">
    <property type="entry name" value="Enolase_C-like"/>
</dbReference>
<dbReference type="InterPro" id="IPR013342">
    <property type="entry name" value="Mandelate_racemase_C"/>
</dbReference>
<evidence type="ECO:0000259" key="5">
    <source>
        <dbReference type="SMART" id="SM00922"/>
    </source>
</evidence>
<comment type="catalytic activity">
    <reaction evidence="4">
        <text>(1R,6R)-6-hydroxy-2-succinyl-cyclohexa-2,4-diene-1-carboxylate = 2-succinylbenzoate + H2O</text>
        <dbReference type="Rhea" id="RHEA:10196"/>
        <dbReference type="ChEBI" id="CHEBI:15377"/>
        <dbReference type="ChEBI" id="CHEBI:18325"/>
        <dbReference type="ChEBI" id="CHEBI:58689"/>
        <dbReference type="EC" id="4.2.1.113"/>
    </reaction>
</comment>
<keyword evidence="6" id="KW-0413">Isomerase</keyword>
<proteinExistence type="inferred from homology"/>
<dbReference type="CDD" id="cd03320">
    <property type="entry name" value="OSBS"/>
    <property type="match status" value="1"/>
</dbReference>
<dbReference type="UniPathway" id="UPA01057">
    <property type="reaction ID" value="UER00165"/>
</dbReference>
<dbReference type="HAMAP" id="MF_00470">
    <property type="entry name" value="MenC_1"/>
    <property type="match status" value="1"/>
</dbReference>
<evidence type="ECO:0000313" key="7">
    <source>
        <dbReference type="Proteomes" id="UP000215332"/>
    </source>
</evidence>
<keyword evidence="4" id="KW-0474">Menaquinone biosynthesis</keyword>
<feature type="domain" description="Mandelate racemase/muconate lactonizing enzyme C-terminal" evidence="5">
    <location>
        <begin position="95"/>
        <end position="193"/>
    </location>
</feature>
<keyword evidence="1 4" id="KW-0479">Metal-binding</keyword>
<dbReference type="Pfam" id="PF18374">
    <property type="entry name" value="Enolase_like_N"/>
    <property type="match status" value="1"/>
</dbReference>
<gene>
    <name evidence="6" type="primary">ykfB</name>
    <name evidence="4" type="synonym">menC</name>
    <name evidence="6" type="ORF">SAMEA4412665_01022</name>
</gene>
<comment type="cofactor">
    <cofactor evidence="4">
        <name>a divalent metal cation</name>
        <dbReference type="ChEBI" id="CHEBI:60240"/>
    </cofactor>
</comment>
<reference evidence="6 7" key="1">
    <citation type="submission" date="2017-06" db="EMBL/GenBank/DDBJ databases">
        <authorList>
            <consortium name="Pathogen Informatics"/>
        </authorList>
    </citation>
    <scope>NUCLEOTIDE SEQUENCE [LARGE SCALE GENOMIC DNA]</scope>
    <source>
        <strain evidence="6 7">NCTC11865</strain>
    </source>
</reference>
<dbReference type="SUPFAM" id="SSF51604">
    <property type="entry name" value="Enolase C-terminal domain-like"/>
    <property type="match status" value="1"/>
</dbReference>
<dbReference type="SFLD" id="SFLDG00180">
    <property type="entry name" value="muconate_cycloisomerase"/>
    <property type="match status" value="1"/>
</dbReference>
<feature type="binding site" evidence="4">
    <location>
        <position position="197"/>
    </location>
    <ligand>
        <name>Mg(2+)</name>
        <dbReference type="ChEBI" id="CHEBI:18420"/>
    </ligand>
</feature>